<name>A0A0R1H2D5_9LACO</name>
<organism evidence="6 7">
    <name type="scientific">Loigolactobacillus bifermentans DSM 20003</name>
    <dbReference type="NCBI Taxonomy" id="1423726"/>
    <lineage>
        <taxon>Bacteria</taxon>
        <taxon>Bacillati</taxon>
        <taxon>Bacillota</taxon>
        <taxon>Bacilli</taxon>
        <taxon>Lactobacillales</taxon>
        <taxon>Lactobacillaceae</taxon>
        <taxon>Loigolactobacillus</taxon>
    </lineage>
</organism>
<evidence type="ECO:0000313" key="7">
    <source>
        <dbReference type="Proteomes" id="UP000051461"/>
    </source>
</evidence>
<dbReference type="PANTHER" id="PTHR30349">
    <property type="entry name" value="PHAGE INTEGRASE-RELATED"/>
    <property type="match status" value="1"/>
</dbReference>
<dbReference type="InterPro" id="IPR013762">
    <property type="entry name" value="Integrase-like_cat_sf"/>
</dbReference>
<dbReference type="RefSeq" id="WP_057903625.1">
    <property type="nucleotide sequence ID" value="NZ_AZDA01000015.1"/>
</dbReference>
<dbReference type="InterPro" id="IPR010998">
    <property type="entry name" value="Integrase_recombinase_N"/>
</dbReference>
<dbReference type="Gene3D" id="1.10.150.130">
    <property type="match status" value="1"/>
</dbReference>
<evidence type="ECO:0000256" key="4">
    <source>
        <dbReference type="ARBA" id="ARBA00023172"/>
    </source>
</evidence>
<dbReference type="PATRIC" id="fig|1423726.3.peg.982"/>
<accession>A0A0R1H2D5</accession>
<dbReference type="GO" id="GO:0015074">
    <property type="term" value="P:DNA integration"/>
    <property type="evidence" value="ECO:0007669"/>
    <property type="project" value="UniProtKB-KW"/>
</dbReference>
<keyword evidence="2" id="KW-0229">DNA integration</keyword>
<dbReference type="InterPro" id="IPR050090">
    <property type="entry name" value="Tyrosine_recombinase_XerCD"/>
</dbReference>
<evidence type="ECO:0000256" key="2">
    <source>
        <dbReference type="ARBA" id="ARBA00022908"/>
    </source>
</evidence>
<dbReference type="PANTHER" id="PTHR30349:SF64">
    <property type="entry name" value="PROPHAGE INTEGRASE INTD-RELATED"/>
    <property type="match status" value="1"/>
</dbReference>
<keyword evidence="3" id="KW-0238">DNA-binding</keyword>
<evidence type="ECO:0000313" key="6">
    <source>
        <dbReference type="EMBL" id="KRK40392.1"/>
    </source>
</evidence>
<dbReference type="Gene3D" id="1.10.443.10">
    <property type="entry name" value="Intergrase catalytic core"/>
    <property type="match status" value="1"/>
</dbReference>
<dbReference type="PROSITE" id="PS51898">
    <property type="entry name" value="TYR_RECOMBINASE"/>
    <property type="match status" value="1"/>
</dbReference>
<dbReference type="EMBL" id="AZDA01000015">
    <property type="protein sequence ID" value="KRK40392.1"/>
    <property type="molecule type" value="Genomic_DNA"/>
</dbReference>
<evidence type="ECO:0000256" key="1">
    <source>
        <dbReference type="ARBA" id="ARBA00008857"/>
    </source>
</evidence>
<dbReference type="InterPro" id="IPR002104">
    <property type="entry name" value="Integrase_catalytic"/>
</dbReference>
<evidence type="ECO:0000259" key="5">
    <source>
        <dbReference type="PROSITE" id="PS51898"/>
    </source>
</evidence>
<dbReference type="Pfam" id="PF14659">
    <property type="entry name" value="Phage_int_SAM_3"/>
    <property type="match status" value="1"/>
</dbReference>
<dbReference type="Pfam" id="PF00589">
    <property type="entry name" value="Phage_integrase"/>
    <property type="match status" value="1"/>
</dbReference>
<dbReference type="InterPro" id="IPR011010">
    <property type="entry name" value="DNA_brk_join_enz"/>
</dbReference>
<dbReference type="AlphaFoldDB" id="A0A0R1H2D5"/>
<dbReference type="GO" id="GO:0003677">
    <property type="term" value="F:DNA binding"/>
    <property type="evidence" value="ECO:0007669"/>
    <property type="project" value="UniProtKB-KW"/>
</dbReference>
<reference evidence="6 7" key="1">
    <citation type="journal article" date="2015" name="Genome Announc.">
        <title>Expanding the biotechnology potential of lactobacilli through comparative genomics of 213 strains and associated genera.</title>
        <authorList>
            <person name="Sun Z."/>
            <person name="Harris H.M."/>
            <person name="McCann A."/>
            <person name="Guo C."/>
            <person name="Argimon S."/>
            <person name="Zhang W."/>
            <person name="Yang X."/>
            <person name="Jeffery I.B."/>
            <person name="Cooney J.C."/>
            <person name="Kagawa T.F."/>
            <person name="Liu W."/>
            <person name="Song Y."/>
            <person name="Salvetti E."/>
            <person name="Wrobel A."/>
            <person name="Rasinkangas P."/>
            <person name="Parkhill J."/>
            <person name="Rea M.C."/>
            <person name="O'Sullivan O."/>
            <person name="Ritari J."/>
            <person name="Douillard F.P."/>
            <person name="Paul Ross R."/>
            <person name="Yang R."/>
            <person name="Briner A.E."/>
            <person name="Felis G.E."/>
            <person name="de Vos W.M."/>
            <person name="Barrangou R."/>
            <person name="Klaenhammer T.R."/>
            <person name="Caufield P.W."/>
            <person name="Cui Y."/>
            <person name="Zhang H."/>
            <person name="O'Toole P.W."/>
        </authorList>
    </citation>
    <scope>NUCLEOTIDE SEQUENCE [LARGE SCALE GENOMIC DNA]</scope>
    <source>
        <strain evidence="6 7">DSM 20003</strain>
    </source>
</reference>
<dbReference type="SUPFAM" id="SSF56349">
    <property type="entry name" value="DNA breaking-rejoining enzymes"/>
    <property type="match status" value="1"/>
</dbReference>
<protein>
    <submittedName>
        <fullName evidence="6">Phage integrase</fullName>
    </submittedName>
</protein>
<dbReference type="OrthoDB" id="9803188at2"/>
<gene>
    <name evidence="6" type="ORF">FC07_GL000951</name>
</gene>
<dbReference type="InterPro" id="IPR004107">
    <property type="entry name" value="Integrase_SAM-like_N"/>
</dbReference>
<sequence>MAKITSYQRPKDGKTEWKIVGYLGYDKVLSKQVNIKKKGFSTKRAAQIYYNRLVNDIEENGFRHDSLETFGGIYKLWLKTYKTTVKESSYTKLVQKFNNHILPAFGNQRIDKITVSDVQQFANHMWEINKGYKEYVSNVSRIFKFAIKQDLVTANPVEKITLPRPKKDLRRKSIKYFTQDQLKTFLDDAQANEVPLIYTFFYLLAKSGCRQGELLGLQWDCVDFEAKTLTIRQTLAKGINEHLYLEEPKTVNSNRVIPLSDETGKILQHWRIKQHKELFKLGISTFSADQLVFSNIDNDFIRLTHPRLWMQRICKRTKLPVLSPHAIRHTFATILISQGMNFKTVSMLLGHASVAFTLDVYAGIYQGDKLKSIQLLDKALG</sequence>
<feature type="domain" description="Tyr recombinase" evidence="5">
    <location>
        <begin position="172"/>
        <end position="375"/>
    </location>
</feature>
<keyword evidence="7" id="KW-1185">Reference proteome</keyword>
<dbReference type="CDD" id="cd01189">
    <property type="entry name" value="INT_ICEBs1_C_like"/>
    <property type="match status" value="1"/>
</dbReference>
<dbReference type="STRING" id="1423726.FC07_GL000951"/>
<dbReference type="Proteomes" id="UP000051461">
    <property type="component" value="Unassembled WGS sequence"/>
</dbReference>
<comment type="caution">
    <text evidence="6">The sequence shown here is derived from an EMBL/GenBank/DDBJ whole genome shotgun (WGS) entry which is preliminary data.</text>
</comment>
<proteinExistence type="inferred from homology"/>
<keyword evidence="4" id="KW-0233">DNA recombination</keyword>
<dbReference type="GO" id="GO:0006310">
    <property type="term" value="P:DNA recombination"/>
    <property type="evidence" value="ECO:0007669"/>
    <property type="project" value="UniProtKB-KW"/>
</dbReference>
<comment type="similarity">
    <text evidence="1">Belongs to the 'phage' integrase family.</text>
</comment>
<evidence type="ECO:0000256" key="3">
    <source>
        <dbReference type="ARBA" id="ARBA00023125"/>
    </source>
</evidence>